<accession>A0AA42GVT2</accession>
<dbReference type="EMBL" id="JAODYY010000003">
    <property type="protein sequence ID" value="MDH0123901.1"/>
    <property type="molecule type" value="Genomic_DNA"/>
</dbReference>
<dbReference type="AlphaFoldDB" id="A0AA42GVT2"/>
<name>A0AA42GVT2_9HYPH</name>
<comment type="caution">
    <text evidence="1">The sequence shown here is derived from an EMBL/GenBank/DDBJ whole genome shotgun (WGS) entry which is preliminary data.</text>
</comment>
<evidence type="ECO:0000313" key="1">
    <source>
        <dbReference type="EMBL" id="MDH0123901.1"/>
    </source>
</evidence>
<reference evidence="1" key="1">
    <citation type="submission" date="2022-09" db="EMBL/GenBank/DDBJ databases">
        <title>Intensive care unit water sources are persistently colonized with multi-drug resistant bacteria and are the site of extensive horizontal gene transfer of antibiotic resistance genes.</title>
        <authorList>
            <person name="Diorio-Toth L."/>
        </authorList>
    </citation>
    <scope>NUCLEOTIDE SEQUENCE</scope>
    <source>
        <strain evidence="1">GD04153</strain>
    </source>
</reference>
<organism evidence="1 2">
    <name type="scientific">Brucella intermedia GD04153</name>
    <dbReference type="NCBI Taxonomy" id="2975438"/>
    <lineage>
        <taxon>Bacteria</taxon>
        <taxon>Pseudomonadati</taxon>
        <taxon>Pseudomonadota</taxon>
        <taxon>Alphaproteobacteria</taxon>
        <taxon>Hyphomicrobiales</taxon>
        <taxon>Brucellaceae</taxon>
        <taxon>Brucella/Ochrobactrum group</taxon>
        <taxon>Brucella</taxon>
    </lineage>
</organism>
<dbReference type="Proteomes" id="UP001158087">
    <property type="component" value="Unassembled WGS sequence"/>
</dbReference>
<evidence type="ECO:0000313" key="2">
    <source>
        <dbReference type="Proteomes" id="UP001158087"/>
    </source>
</evidence>
<gene>
    <name evidence="1" type="ORF">N7376_07855</name>
</gene>
<sequence length="164" mass="18444">MHANEKVRVANRDALQRGLICRANHCAPRTCRLAHFWSNEMQIDESRYPLVFLREGAFPQTENPEAELEAILTKGLPFVLISDHPPHDNRNEPQQAKKARALFFKRNRETFVRNCAGAIVIDGARTTAMPLRVAAQAFGKAFGVPFHFVPDEDAAVVLANELLK</sequence>
<proteinExistence type="predicted"/>
<protein>
    <submittedName>
        <fullName evidence="1">Uncharacterized protein</fullName>
    </submittedName>
</protein>